<evidence type="ECO:0000313" key="8">
    <source>
        <dbReference type="EMBL" id="WVY90837.1"/>
    </source>
</evidence>
<feature type="compositionally biased region" description="Basic residues" evidence="5">
    <location>
        <begin position="1"/>
        <end position="11"/>
    </location>
</feature>
<evidence type="ECO:0000256" key="4">
    <source>
        <dbReference type="ARBA" id="ARBA00023242"/>
    </source>
</evidence>
<dbReference type="InterPro" id="IPR057949">
    <property type="entry name" value="TPR_TEX10"/>
</dbReference>
<dbReference type="Proteomes" id="UP001374535">
    <property type="component" value="Chromosome 11"/>
</dbReference>
<dbReference type="GO" id="GO:0005634">
    <property type="term" value="C:nucleus"/>
    <property type="evidence" value="ECO:0007669"/>
    <property type="project" value="UniProtKB-SubCell"/>
</dbReference>
<dbReference type="EMBL" id="CP144690">
    <property type="protein sequence ID" value="WVY90837.1"/>
    <property type="molecule type" value="Genomic_DNA"/>
</dbReference>
<keyword evidence="9" id="KW-1185">Reference proteome</keyword>
<dbReference type="PANTHER" id="PTHR16056:SF2">
    <property type="entry name" value="TESTIS-EXPRESSED PROTEIN 10"/>
    <property type="match status" value="1"/>
</dbReference>
<feature type="region of interest" description="Disordered" evidence="5">
    <location>
        <begin position="1"/>
        <end position="35"/>
    </location>
</feature>
<gene>
    <name evidence="8" type="ORF">V8G54_036351</name>
</gene>
<evidence type="ECO:0000256" key="5">
    <source>
        <dbReference type="SAM" id="MobiDB-lite"/>
    </source>
</evidence>
<feature type="domain" description="TEX10-like TPR repeats" evidence="7">
    <location>
        <begin position="495"/>
        <end position="639"/>
    </location>
</feature>
<proteinExistence type="inferred from homology"/>
<dbReference type="SUPFAM" id="SSF48371">
    <property type="entry name" value="ARM repeat"/>
    <property type="match status" value="1"/>
</dbReference>
<feature type="domain" description="Pre-rRNA-processing protein Ipi1 N-terminal" evidence="6">
    <location>
        <begin position="144"/>
        <end position="207"/>
    </location>
</feature>
<evidence type="ECO:0000256" key="1">
    <source>
        <dbReference type="ARBA" id="ARBA00004604"/>
    </source>
</evidence>
<evidence type="ECO:0000313" key="9">
    <source>
        <dbReference type="Proteomes" id="UP001374535"/>
    </source>
</evidence>
<evidence type="ECO:0000256" key="2">
    <source>
        <dbReference type="ARBA" id="ARBA00004642"/>
    </source>
</evidence>
<dbReference type="FunFam" id="1.25.10.10:FF:000348">
    <property type="entry name" value="uncharacterized protein LOC106763108 isoform X2"/>
    <property type="match status" value="1"/>
</dbReference>
<evidence type="ECO:0008006" key="10">
    <source>
        <dbReference type="Google" id="ProtNLM"/>
    </source>
</evidence>
<dbReference type="Pfam" id="PF25781">
    <property type="entry name" value="TPR_TEX10"/>
    <property type="match status" value="1"/>
</dbReference>
<evidence type="ECO:0000256" key="3">
    <source>
        <dbReference type="ARBA" id="ARBA00006427"/>
    </source>
</evidence>
<dbReference type="Pfam" id="PF12333">
    <property type="entry name" value="Ipi1_N"/>
    <property type="match status" value="1"/>
</dbReference>
<dbReference type="InterPro" id="IPR011989">
    <property type="entry name" value="ARM-like"/>
</dbReference>
<keyword evidence="4" id="KW-0539">Nucleus</keyword>
<accession>A0AAQ3RFH8</accession>
<evidence type="ECO:0000259" key="6">
    <source>
        <dbReference type="Pfam" id="PF12333"/>
    </source>
</evidence>
<reference evidence="8 9" key="1">
    <citation type="journal article" date="2023" name="Life. Sci Alliance">
        <title>Evolutionary insights into 3D genome organization and epigenetic landscape of Vigna mungo.</title>
        <authorList>
            <person name="Junaid A."/>
            <person name="Singh B."/>
            <person name="Bhatia S."/>
        </authorList>
    </citation>
    <scope>NUCLEOTIDE SEQUENCE [LARGE SCALE GENOMIC DNA]</scope>
    <source>
        <strain evidence="8">Urdbean</strain>
    </source>
</reference>
<comment type="similarity">
    <text evidence="3">Belongs to the IPI1/TEX10 family.</text>
</comment>
<organism evidence="8 9">
    <name type="scientific">Vigna mungo</name>
    <name type="common">Black gram</name>
    <name type="synonym">Phaseolus mungo</name>
    <dbReference type="NCBI Taxonomy" id="3915"/>
    <lineage>
        <taxon>Eukaryota</taxon>
        <taxon>Viridiplantae</taxon>
        <taxon>Streptophyta</taxon>
        <taxon>Embryophyta</taxon>
        <taxon>Tracheophyta</taxon>
        <taxon>Spermatophyta</taxon>
        <taxon>Magnoliopsida</taxon>
        <taxon>eudicotyledons</taxon>
        <taxon>Gunneridae</taxon>
        <taxon>Pentapetalae</taxon>
        <taxon>rosids</taxon>
        <taxon>fabids</taxon>
        <taxon>Fabales</taxon>
        <taxon>Fabaceae</taxon>
        <taxon>Papilionoideae</taxon>
        <taxon>50 kb inversion clade</taxon>
        <taxon>NPAAA clade</taxon>
        <taxon>indigoferoid/millettioid clade</taxon>
        <taxon>Phaseoleae</taxon>
        <taxon>Vigna</taxon>
    </lineage>
</organism>
<dbReference type="Gene3D" id="1.25.10.10">
    <property type="entry name" value="Leucine-rich Repeat Variant"/>
    <property type="match status" value="1"/>
</dbReference>
<dbReference type="InterPro" id="IPR024679">
    <property type="entry name" value="Ipi1_N"/>
</dbReference>
<name>A0AAQ3RFH8_VIGMU</name>
<comment type="subcellular location">
    <subcellularLocation>
        <location evidence="1">Nucleus</location>
        <location evidence="1">Nucleolus</location>
    </subcellularLocation>
    <subcellularLocation>
        <location evidence="2">Nucleus</location>
        <location evidence="2">Nucleoplasm</location>
    </subcellularLocation>
</comment>
<evidence type="ECO:0000259" key="7">
    <source>
        <dbReference type="Pfam" id="PF25781"/>
    </source>
</evidence>
<dbReference type="AlphaFoldDB" id="A0AAQ3RFH8"/>
<protein>
    <recommendedName>
        <fullName evidence="10">Pre-rRNA-processing protein Ipi1 N-terminal domain-containing protein</fullName>
    </recommendedName>
</protein>
<sequence>MTRSKANSKKQHGIDFKKIRRKVGRKLPPPKNTTNTEIKSKAIVLPEQSVAAEKAGLAVNKKGLTLKELLQQTSHHNPKVRREALMGIKDLFTRHPAEQKSHRYVTVEKLRERIGDDDKVVRKSLYDLFKIVILPCCKEDNQELVVSLLMPYIFNAMTHFSVDVRMMAFDFLDLILEFYPPSFSPSYAEKIFLNYEDILRRNQYYLQDKGKLKAALSGLVRCLSLLPWNKAQTDLPNKDDTGRRVLFAYDDEMSMNSNGFSNIVKSLKDLVPPLMNIFLEFIPLIHSMESLEGKSFACMTSILHSIDLIVRSITHGSDKKSEYPSSQGGPDVADVTISSALLKKLFPRFPLNPTDHLSARDCGRLLDLNMVIAKIFFELNEWMCLPPHLLERFLEFLENALLGKFFWTTQSAKAVWEEEHLVLLLPFIPKIVSRGVGDWTSRLLQAFTLTFRESKPGSLLKACVSAIEDVLTYMEGMHSTGTSNPQYIVLQEALRAWTGDLPRLLIQLGNNHPACSQALVRLLHRIGQHAWNPALVCMYNNMQQSLQDFYCTYQEGGPICFGPFLRLPRESQVLALCSIYYFSHLDLPILKSLVYCCLSDDIDSYVLFWIIDVLQLAYERGCIEIADYLSFFITLAARFKVSPEFGSPGFKGDPLCQTLKSMTDKIYSCIQQMGDKAIVLRLIERLIIDQISQKPSLDNRCSLLRMVVSVDSKPTLLSEQSIATLGHHLSEYLIDVVQCVPEDDGQRTPSFQFSFRCYYTVPCFLMLDRCHELTNLVLKKLGSVIYDSSVLLKSDKCSQDVRNCLNKVNAVTSALSLLHGDPQIRRIMSLYKKNIDNVIEQVISLQIVTLMHSKADCLLHAIPYLVKLIDLSGLKSVFVCLVLYLWDEAISSGEISMKIEEQDIMKRALHQLNILRDNFKS</sequence>
<dbReference type="PANTHER" id="PTHR16056">
    <property type="entry name" value="REGULATOR OF MICROTUBULE DYNAMICS PROTEIN"/>
    <property type="match status" value="1"/>
</dbReference>
<dbReference type="InterPro" id="IPR016024">
    <property type="entry name" value="ARM-type_fold"/>
</dbReference>